<organism evidence="6 7">
    <name type="scientific">Deferribacter autotrophicus</name>
    <dbReference type="NCBI Taxonomy" id="500465"/>
    <lineage>
        <taxon>Bacteria</taxon>
        <taxon>Pseudomonadati</taxon>
        <taxon>Deferribacterota</taxon>
        <taxon>Deferribacteres</taxon>
        <taxon>Deferribacterales</taxon>
        <taxon>Deferribacteraceae</taxon>
        <taxon>Deferribacter</taxon>
    </lineage>
</organism>
<evidence type="ECO:0000313" key="6">
    <source>
        <dbReference type="EMBL" id="KAA0258112.1"/>
    </source>
</evidence>
<comment type="caution">
    <text evidence="6">The sequence shown here is derived from an EMBL/GenBank/DDBJ whole genome shotgun (WGS) entry which is preliminary data.</text>
</comment>
<dbReference type="Proteomes" id="UP000322876">
    <property type="component" value="Unassembled WGS sequence"/>
</dbReference>
<dbReference type="RefSeq" id="WP_149266433.1">
    <property type="nucleotide sequence ID" value="NZ_VFJB01000005.1"/>
</dbReference>
<keyword evidence="1" id="KW-0004">4Fe-4S</keyword>
<evidence type="ECO:0000256" key="4">
    <source>
        <dbReference type="ARBA" id="ARBA00023014"/>
    </source>
</evidence>
<dbReference type="EMBL" id="VFJB01000005">
    <property type="protein sequence ID" value="KAA0258112.1"/>
    <property type="molecule type" value="Genomic_DNA"/>
</dbReference>
<dbReference type="InterPro" id="IPR017900">
    <property type="entry name" value="4Fe4S_Fe_S_CS"/>
</dbReference>
<dbReference type="SUPFAM" id="SSF54862">
    <property type="entry name" value="4Fe-4S ferredoxins"/>
    <property type="match status" value="2"/>
</dbReference>
<dbReference type="GO" id="GO:0051539">
    <property type="term" value="F:4 iron, 4 sulfur cluster binding"/>
    <property type="evidence" value="ECO:0007669"/>
    <property type="project" value="UniProtKB-KW"/>
</dbReference>
<name>A0A5A8F2E0_9BACT</name>
<protein>
    <submittedName>
        <fullName evidence="6">4Fe-4S dicluster domain-containing protein</fullName>
    </submittedName>
</protein>
<keyword evidence="4" id="KW-0411">Iron-sulfur</keyword>
<keyword evidence="3" id="KW-0408">Iron</keyword>
<dbReference type="InterPro" id="IPR017896">
    <property type="entry name" value="4Fe4S_Fe-S-bd"/>
</dbReference>
<dbReference type="Pfam" id="PF14697">
    <property type="entry name" value="Fer4_21"/>
    <property type="match status" value="1"/>
</dbReference>
<feature type="domain" description="4Fe-4S ferredoxin-type" evidence="5">
    <location>
        <begin position="252"/>
        <end position="281"/>
    </location>
</feature>
<feature type="domain" description="4Fe-4S ferredoxin-type" evidence="5">
    <location>
        <begin position="441"/>
        <end position="470"/>
    </location>
</feature>
<evidence type="ECO:0000256" key="1">
    <source>
        <dbReference type="ARBA" id="ARBA00022485"/>
    </source>
</evidence>
<dbReference type="InterPro" id="IPR050572">
    <property type="entry name" value="Fe-S_Ferredoxin"/>
</dbReference>
<reference evidence="6 7" key="1">
    <citation type="submission" date="2019-06" db="EMBL/GenBank/DDBJ databases">
        <title>Genomic insights into carbon and energy metabolism of Deferribacter autotrophicus revealed new metabolic traits in the phylum Deferribacteres.</title>
        <authorList>
            <person name="Slobodkin A.I."/>
            <person name="Slobodkina G.B."/>
            <person name="Allioux M."/>
            <person name="Alain K."/>
            <person name="Jebbar M."/>
            <person name="Shadrin V."/>
            <person name="Kublanov I.V."/>
            <person name="Toshchakov S.V."/>
            <person name="Bonch-Osmolovskaya E.A."/>
        </authorList>
    </citation>
    <scope>NUCLEOTIDE SEQUENCE [LARGE SCALE GENOMIC DNA]</scope>
    <source>
        <strain evidence="6 7">SL50</strain>
    </source>
</reference>
<dbReference type="Pfam" id="PF12838">
    <property type="entry name" value="Fer4_7"/>
    <property type="match status" value="1"/>
</dbReference>
<feature type="domain" description="4Fe-4S ferredoxin-type" evidence="5">
    <location>
        <begin position="472"/>
        <end position="501"/>
    </location>
</feature>
<dbReference type="GO" id="GO:0046872">
    <property type="term" value="F:metal ion binding"/>
    <property type="evidence" value="ECO:0007669"/>
    <property type="project" value="UniProtKB-KW"/>
</dbReference>
<dbReference type="AlphaFoldDB" id="A0A5A8F2E0"/>
<dbReference type="PROSITE" id="PS00198">
    <property type="entry name" value="4FE4S_FER_1"/>
    <property type="match status" value="4"/>
</dbReference>
<accession>A0A5A8F2E0</accession>
<dbReference type="Pfam" id="PF00037">
    <property type="entry name" value="Fer4"/>
    <property type="match status" value="1"/>
</dbReference>
<sequence length="574" mass="66005">MENIKRYNNIERYYKICDTATSSNYQDFLDLLKSAETLKEENKSVKTYTYSVKPDVVVISNDDLFLKKFEDTYSGVLNVISIYISEKTNNDFYTASEFEITGGFPEYTVNVKVFSPIDFEKCVWCGKCYITCPEQCIDLDLNIDFSKCTFCGECEKVCEFESIQIKLINELSINASFIVIDNDDLKNEFAKIGVELFGADEIDKLFERVGEYQVEELVLHENEICQYSPKLGIGCRRCLQACKYDALYVDDNGIKVNHLLCVGCGGCISVCPTGAMQNGYFKDDVFIKYFQTLQLTEDVILLLGDEENIRKFLWSNHNKSFEKSYPIPVDPKFLNVMHYLFLFSIGVAKLYLLNDKLADKNEVKFVNSFIKFLFGYYPFIEFIEKYDEYSEKSYQNPLENKYNNFSFSSRRKKLAAILKFLYENSEKRNVLLKDNILDIFGNVLLDKDRCTLCLACVNHCKIGALLAKETDYTLNHNPSICIQCRICEKVCPEEAIEVASGLLLADEFFELKVLNKDEPMVCPGCGKVFGNKKSYNAVKEKLSLAGLFEVKGKYLNYCETCRVKMLFGEEKDAQ</sequence>
<dbReference type="Pfam" id="PF12800">
    <property type="entry name" value="Fer4_4"/>
    <property type="match status" value="1"/>
</dbReference>
<feature type="domain" description="4Fe-4S ferredoxin-type" evidence="5">
    <location>
        <begin position="143"/>
        <end position="168"/>
    </location>
</feature>
<dbReference type="PANTHER" id="PTHR43687:SF1">
    <property type="entry name" value="FERREDOXIN III"/>
    <property type="match status" value="1"/>
</dbReference>
<proteinExistence type="predicted"/>
<dbReference type="Gene3D" id="3.30.70.20">
    <property type="match status" value="3"/>
</dbReference>
<evidence type="ECO:0000313" key="7">
    <source>
        <dbReference type="Proteomes" id="UP000322876"/>
    </source>
</evidence>
<dbReference type="PROSITE" id="PS51379">
    <property type="entry name" value="4FE4S_FER_2"/>
    <property type="match status" value="5"/>
</dbReference>
<evidence type="ECO:0000256" key="2">
    <source>
        <dbReference type="ARBA" id="ARBA00022723"/>
    </source>
</evidence>
<feature type="domain" description="4Fe-4S ferredoxin-type" evidence="5">
    <location>
        <begin position="112"/>
        <end position="142"/>
    </location>
</feature>
<gene>
    <name evidence="6" type="ORF">FHQ18_06860</name>
</gene>
<dbReference type="OrthoDB" id="9808559at2"/>
<evidence type="ECO:0000256" key="3">
    <source>
        <dbReference type="ARBA" id="ARBA00023004"/>
    </source>
</evidence>
<dbReference type="PANTHER" id="PTHR43687">
    <property type="entry name" value="ADENYLYLSULFATE REDUCTASE, BETA SUBUNIT"/>
    <property type="match status" value="1"/>
</dbReference>
<evidence type="ECO:0000259" key="5">
    <source>
        <dbReference type="PROSITE" id="PS51379"/>
    </source>
</evidence>
<keyword evidence="7" id="KW-1185">Reference proteome</keyword>
<keyword evidence="2" id="KW-0479">Metal-binding</keyword>